<accession>A0A6M3KBK3</accession>
<sequence length="59" mass="6247">MSAYKLVFLEAITALGLKKALSEFLLSGKVVDEKTVGQFTANINSGGVTDAFINKKIVG</sequence>
<dbReference type="EMBL" id="MT142619">
    <property type="protein sequence ID" value="QJA86173.1"/>
    <property type="molecule type" value="Genomic_DNA"/>
</dbReference>
<evidence type="ECO:0000313" key="1">
    <source>
        <dbReference type="EMBL" id="QJA79034.1"/>
    </source>
</evidence>
<protein>
    <submittedName>
        <fullName evidence="1">Uncharacterized protein</fullName>
    </submittedName>
</protein>
<proteinExistence type="predicted"/>
<dbReference type="AlphaFoldDB" id="A0A6M3KBK3"/>
<name>A0A6M3KBK3_9ZZZZ</name>
<gene>
    <name evidence="1" type="ORF">MM415A00950_0008</name>
    <name evidence="2" type="ORF">MM415B02122_0013</name>
</gene>
<reference evidence="1" key="1">
    <citation type="submission" date="2020-03" db="EMBL/GenBank/DDBJ databases">
        <title>The deep terrestrial virosphere.</title>
        <authorList>
            <person name="Holmfeldt K."/>
            <person name="Nilsson E."/>
            <person name="Simone D."/>
            <person name="Lopez-Fernandez M."/>
            <person name="Wu X."/>
            <person name="de Brujin I."/>
            <person name="Lundin D."/>
            <person name="Andersson A."/>
            <person name="Bertilsson S."/>
            <person name="Dopson M."/>
        </authorList>
    </citation>
    <scope>NUCLEOTIDE SEQUENCE</scope>
    <source>
        <strain evidence="1">MM415A00950</strain>
        <strain evidence="2">MM415B02122</strain>
    </source>
</reference>
<organism evidence="1">
    <name type="scientific">viral metagenome</name>
    <dbReference type="NCBI Taxonomy" id="1070528"/>
    <lineage>
        <taxon>unclassified sequences</taxon>
        <taxon>metagenomes</taxon>
        <taxon>organismal metagenomes</taxon>
    </lineage>
</organism>
<evidence type="ECO:0000313" key="2">
    <source>
        <dbReference type="EMBL" id="QJA86173.1"/>
    </source>
</evidence>
<dbReference type="EMBL" id="MT142364">
    <property type="protein sequence ID" value="QJA79034.1"/>
    <property type="molecule type" value="Genomic_DNA"/>
</dbReference>